<evidence type="ECO:0000313" key="3">
    <source>
        <dbReference type="EMBL" id="GLK10620.1"/>
    </source>
</evidence>
<dbReference type="PANTHER" id="PTHR46825">
    <property type="entry name" value="D-ALANYL-D-ALANINE-CARBOXYPEPTIDASE/ENDOPEPTIDASE AMPH"/>
    <property type="match status" value="1"/>
</dbReference>
<evidence type="ECO:0000313" key="4">
    <source>
        <dbReference type="Proteomes" id="UP001143474"/>
    </source>
</evidence>
<dbReference type="InterPro" id="IPR012338">
    <property type="entry name" value="Beta-lactam/transpept-like"/>
</dbReference>
<accession>A0A9W6I252</accession>
<reference evidence="3" key="1">
    <citation type="journal article" date="2014" name="Int. J. Syst. Evol. Microbiol.">
        <title>Complete genome sequence of Corynebacterium casei LMG S-19264T (=DSM 44701T), isolated from a smear-ripened cheese.</title>
        <authorList>
            <consortium name="US DOE Joint Genome Institute (JGI-PGF)"/>
            <person name="Walter F."/>
            <person name="Albersmeier A."/>
            <person name="Kalinowski J."/>
            <person name="Ruckert C."/>
        </authorList>
    </citation>
    <scope>NUCLEOTIDE SEQUENCE</scope>
    <source>
        <strain evidence="3">VKM Ac-2007</strain>
    </source>
</reference>
<feature type="domain" description="Beta-lactamase-related" evidence="2">
    <location>
        <begin position="36"/>
        <end position="364"/>
    </location>
</feature>
<evidence type="ECO:0000259" key="2">
    <source>
        <dbReference type="Pfam" id="PF00144"/>
    </source>
</evidence>
<dbReference type="PANTHER" id="PTHR46825:SF7">
    <property type="entry name" value="D-ALANYL-D-ALANINE CARBOXYPEPTIDASE"/>
    <property type="match status" value="1"/>
</dbReference>
<keyword evidence="4" id="KW-1185">Reference proteome</keyword>
<dbReference type="Pfam" id="PF00144">
    <property type="entry name" value="Beta-lactamase"/>
    <property type="match status" value="1"/>
</dbReference>
<comment type="caution">
    <text evidence="3">The sequence shown here is derived from an EMBL/GenBank/DDBJ whole genome shotgun (WGS) entry which is preliminary data.</text>
</comment>
<gene>
    <name evidence="3" type="ORF">GCM10017600_40260</name>
</gene>
<dbReference type="Proteomes" id="UP001143474">
    <property type="component" value="Unassembled WGS sequence"/>
</dbReference>
<dbReference type="EMBL" id="BSEV01000008">
    <property type="protein sequence ID" value="GLK10620.1"/>
    <property type="molecule type" value="Genomic_DNA"/>
</dbReference>
<dbReference type="Gene3D" id="3.40.710.10">
    <property type="entry name" value="DD-peptidase/beta-lactamase superfamily"/>
    <property type="match status" value="1"/>
</dbReference>
<reference evidence="3" key="2">
    <citation type="submission" date="2023-01" db="EMBL/GenBank/DDBJ databases">
        <authorList>
            <person name="Sun Q."/>
            <person name="Evtushenko L."/>
        </authorList>
    </citation>
    <scope>NUCLEOTIDE SEQUENCE</scope>
    <source>
        <strain evidence="3">VKM Ac-2007</strain>
    </source>
</reference>
<organism evidence="3 4">
    <name type="scientific">Streptosporangium carneum</name>
    <dbReference type="NCBI Taxonomy" id="47481"/>
    <lineage>
        <taxon>Bacteria</taxon>
        <taxon>Bacillati</taxon>
        <taxon>Actinomycetota</taxon>
        <taxon>Actinomycetes</taxon>
        <taxon>Streptosporangiales</taxon>
        <taxon>Streptosporangiaceae</taxon>
        <taxon>Streptosporangium</taxon>
    </lineage>
</organism>
<dbReference type="InterPro" id="IPR001466">
    <property type="entry name" value="Beta-lactam-related"/>
</dbReference>
<sequence length="369" mass="38893">MRRMAAVGVLTAVALSAGAPAFAAAAGPADPQTMLDTLTKADGFTGALLHTSDGGTLTSGVAERGTDTPMVGAEGRFRIASVTKPVMAVAVLQLVAQGRIELDAPLERYLPGVVRGKGGDGRKITVRQVLQQTSGLPEYVFLVDWNKPFPDTKGYLALALAQKPTGKPGERWAYSNTNYLVAGMIVNRVTGQDFRVVTARNIFGRLGLKGTYWPRRGETGLRGPHARFYGTLPTAPDKEGDVTALPGYELGASGGLVSTPADMNRFWEGVFNGELVPDATLRAMFSPTVATADPERWPLSERYGLGLGKRKLPCGGTAWLHGGDVPGVTVLSGRSERGRTATVYVTGSADTPRKAADLIATFDAAMCAG</sequence>
<dbReference type="SUPFAM" id="SSF56601">
    <property type="entry name" value="beta-lactamase/transpeptidase-like"/>
    <property type="match status" value="1"/>
</dbReference>
<feature type="signal peptide" evidence="1">
    <location>
        <begin position="1"/>
        <end position="25"/>
    </location>
</feature>
<dbReference type="InterPro" id="IPR050491">
    <property type="entry name" value="AmpC-like"/>
</dbReference>
<dbReference type="AlphaFoldDB" id="A0A9W6I252"/>
<protein>
    <submittedName>
        <fullName evidence="3">Peptidase</fullName>
    </submittedName>
</protein>
<feature type="chain" id="PRO_5040790736" evidence="1">
    <location>
        <begin position="26"/>
        <end position="369"/>
    </location>
</feature>
<name>A0A9W6I252_9ACTN</name>
<proteinExistence type="predicted"/>
<evidence type="ECO:0000256" key="1">
    <source>
        <dbReference type="SAM" id="SignalP"/>
    </source>
</evidence>
<keyword evidence="1" id="KW-0732">Signal</keyword>